<evidence type="ECO:0000313" key="3">
    <source>
        <dbReference type="Proteomes" id="UP000533598"/>
    </source>
</evidence>
<name>A0A7W7CG79_9PSEU</name>
<evidence type="ECO:0000313" key="2">
    <source>
        <dbReference type="EMBL" id="MBB4680667.1"/>
    </source>
</evidence>
<protein>
    <submittedName>
        <fullName evidence="2">Uncharacterized protein</fullName>
    </submittedName>
</protein>
<proteinExistence type="predicted"/>
<feature type="transmembrane region" description="Helical" evidence="1">
    <location>
        <begin position="385"/>
        <end position="404"/>
    </location>
</feature>
<feature type="transmembrane region" description="Helical" evidence="1">
    <location>
        <begin position="411"/>
        <end position="431"/>
    </location>
</feature>
<accession>A0A7W7CG79</accession>
<sequence length="496" mass="54261">MTGPDRAGTAAARLHAVARADLYRLNPFHRTGLPTDAPGRLVRQRRQQALTAQPDPLLRAAFDLLEQTEQRLVAELFWHWGEPGDCGCPAALHESHDAAVRAHAEVLDLEEQDVLRGRDRASRWGEAARAWAEALAHQDFWAHVGHRVRALRDRRLDESTVDGLRSGFAAALLGPQVALAAANRDAELIALLEVWAVEPELADQARVLAAEAELERGQALHEELGALQRAGEPAEAGRRAEVELIPLLDWLDIALPRHRFWRADRFRDSVAVLLNNCAMAEGMDLALAGELLADAAETAVDKDTRATIEQNLADLAETGVLRQVHTLLNANRYADAVRELLQLRAVTTEPADRAAIDGLLDEVNRVFLSTDAPNDASPRSGFQSVSAVVLLFLALIPTVAYLILPAGREVGPVVFLPTVLLAPVLMTVVHTRWFLGGPLQWKVEWGCLLNVLALAALVLVAIFIDWAAVLVVCVVFTIIGKPARAAGRFLARVIRR</sequence>
<dbReference type="RefSeq" id="WP_185006646.1">
    <property type="nucleotide sequence ID" value="NZ_BAAAUI010000060.1"/>
</dbReference>
<comment type="caution">
    <text evidence="2">The sequence shown here is derived from an EMBL/GenBank/DDBJ whole genome shotgun (WGS) entry which is preliminary data.</text>
</comment>
<reference evidence="2 3" key="1">
    <citation type="submission" date="2020-08" db="EMBL/GenBank/DDBJ databases">
        <title>Sequencing the genomes of 1000 actinobacteria strains.</title>
        <authorList>
            <person name="Klenk H.-P."/>
        </authorList>
    </citation>
    <scope>NUCLEOTIDE SEQUENCE [LARGE SCALE GENOMIC DNA]</scope>
    <source>
        <strain evidence="2 3">DSM 44230</strain>
    </source>
</reference>
<keyword evidence="1" id="KW-1133">Transmembrane helix</keyword>
<gene>
    <name evidence="2" type="ORF">HNR67_006785</name>
</gene>
<keyword evidence="3" id="KW-1185">Reference proteome</keyword>
<feature type="transmembrane region" description="Helical" evidence="1">
    <location>
        <begin position="451"/>
        <end position="479"/>
    </location>
</feature>
<dbReference type="AlphaFoldDB" id="A0A7W7CG79"/>
<dbReference type="Proteomes" id="UP000533598">
    <property type="component" value="Unassembled WGS sequence"/>
</dbReference>
<dbReference type="EMBL" id="JACHMH010000001">
    <property type="protein sequence ID" value="MBB4680667.1"/>
    <property type="molecule type" value="Genomic_DNA"/>
</dbReference>
<keyword evidence="1" id="KW-0812">Transmembrane</keyword>
<keyword evidence="1" id="KW-0472">Membrane</keyword>
<organism evidence="2 3">
    <name type="scientific">Crossiella cryophila</name>
    <dbReference type="NCBI Taxonomy" id="43355"/>
    <lineage>
        <taxon>Bacteria</taxon>
        <taxon>Bacillati</taxon>
        <taxon>Actinomycetota</taxon>
        <taxon>Actinomycetes</taxon>
        <taxon>Pseudonocardiales</taxon>
        <taxon>Pseudonocardiaceae</taxon>
        <taxon>Crossiella</taxon>
    </lineage>
</organism>
<evidence type="ECO:0000256" key="1">
    <source>
        <dbReference type="SAM" id="Phobius"/>
    </source>
</evidence>